<proteinExistence type="predicted"/>
<feature type="region of interest" description="Disordered" evidence="1">
    <location>
        <begin position="1"/>
        <end position="22"/>
    </location>
</feature>
<keyword evidence="3" id="KW-1185">Reference proteome</keyword>
<gene>
    <name evidence="2" type="ORF">C8A01DRAFT_37880</name>
</gene>
<evidence type="ECO:0000313" key="3">
    <source>
        <dbReference type="Proteomes" id="UP001303115"/>
    </source>
</evidence>
<sequence length="71" mass="7301">MDGTLQLSGEGQPSGSTTFSLEKYLSSSDGGVTERLLEGFDVGVIVGRVQAVRGEVDKLADAIAQPSQGTS</sequence>
<evidence type="ECO:0000256" key="1">
    <source>
        <dbReference type="SAM" id="MobiDB-lite"/>
    </source>
</evidence>
<organism evidence="2 3">
    <name type="scientific">Parachaetomium inaequale</name>
    <dbReference type="NCBI Taxonomy" id="2588326"/>
    <lineage>
        <taxon>Eukaryota</taxon>
        <taxon>Fungi</taxon>
        <taxon>Dikarya</taxon>
        <taxon>Ascomycota</taxon>
        <taxon>Pezizomycotina</taxon>
        <taxon>Sordariomycetes</taxon>
        <taxon>Sordariomycetidae</taxon>
        <taxon>Sordariales</taxon>
        <taxon>Chaetomiaceae</taxon>
        <taxon>Parachaetomium</taxon>
    </lineage>
</organism>
<name>A0AAN6PDZ2_9PEZI</name>
<evidence type="ECO:0000313" key="2">
    <source>
        <dbReference type="EMBL" id="KAK4038175.1"/>
    </source>
</evidence>
<dbReference type="EMBL" id="MU854437">
    <property type="protein sequence ID" value="KAK4038175.1"/>
    <property type="molecule type" value="Genomic_DNA"/>
</dbReference>
<accession>A0AAN6PDZ2</accession>
<dbReference type="Proteomes" id="UP001303115">
    <property type="component" value="Unassembled WGS sequence"/>
</dbReference>
<dbReference type="AlphaFoldDB" id="A0AAN6PDZ2"/>
<reference evidence="3" key="1">
    <citation type="journal article" date="2023" name="Mol. Phylogenet. Evol.">
        <title>Genome-scale phylogeny and comparative genomics of the fungal order Sordariales.</title>
        <authorList>
            <person name="Hensen N."/>
            <person name="Bonometti L."/>
            <person name="Westerberg I."/>
            <person name="Brannstrom I.O."/>
            <person name="Guillou S."/>
            <person name="Cros-Aarteil S."/>
            <person name="Calhoun S."/>
            <person name="Haridas S."/>
            <person name="Kuo A."/>
            <person name="Mondo S."/>
            <person name="Pangilinan J."/>
            <person name="Riley R."/>
            <person name="LaButti K."/>
            <person name="Andreopoulos B."/>
            <person name="Lipzen A."/>
            <person name="Chen C."/>
            <person name="Yan M."/>
            <person name="Daum C."/>
            <person name="Ng V."/>
            <person name="Clum A."/>
            <person name="Steindorff A."/>
            <person name="Ohm R.A."/>
            <person name="Martin F."/>
            <person name="Silar P."/>
            <person name="Natvig D.O."/>
            <person name="Lalanne C."/>
            <person name="Gautier V."/>
            <person name="Ament-Velasquez S.L."/>
            <person name="Kruys A."/>
            <person name="Hutchinson M.I."/>
            <person name="Powell A.J."/>
            <person name="Barry K."/>
            <person name="Miller A.N."/>
            <person name="Grigoriev I.V."/>
            <person name="Debuchy R."/>
            <person name="Gladieux P."/>
            <person name="Hiltunen Thoren M."/>
            <person name="Johannesson H."/>
        </authorList>
    </citation>
    <scope>NUCLEOTIDE SEQUENCE [LARGE SCALE GENOMIC DNA]</scope>
    <source>
        <strain evidence="3">CBS 284.82</strain>
    </source>
</reference>
<protein>
    <submittedName>
        <fullName evidence="2">Uncharacterized protein</fullName>
    </submittedName>
</protein>
<comment type="caution">
    <text evidence="2">The sequence shown here is derived from an EMBL/GenBank/DDBJ whole genome shotgun (WGS) entry which is preliminary data.</text>
</comment>